<name>A0AAW0WCS2_CHEQU</name>
<proteinExistence type="predicted"/>
<sequence length="161" mass="17811">WQHLAHTPGSLGWQLAAPCSYPRQSWLATGRTLLIPPAVLAGSSPQLRHSFLQFSHLTRGKMSGDARDIMFFRLSPSDYDQSTRLIADHFMRRNPLCRAIGQMDLESYGEQFLVDIKKCLASGVSVGARDRASQTLAGICLNFSLDLDEAHDMSNSDSVSD</sequence>
<reference evidence="1 2" key="1">
    <citation type="journal article" date="2024" name="BMC Genomics">
        <title>Genome assembly of redclaw crayfish (Cherax quadricarinatus) provides insights into its immune adaptation and hypoxia tolerance.</title>
        <authorList>
            <person name="Liu Z."/>
            <person name="Zheng J."/>
            <person name="Li H."/>
            <person name="Fang K."/>
            <person name="Wang S."/>
            <person name="He J."/>
            <person name="Zhou D."/>
            <person name="Weng S."/>
            <person name="Chi M."/>
            <person name="Gu Z."/>
            <person name="He J."/>
            <person name="Li F."/>
            <person name="Wang M."/>
        </authorList>
    </citation>
    <scope>NUCLEOTIDE SEQUENCE [LARGE SCALE GENOMIC DNA]</scope>
    <source>
        <strain evidence="1">ZL_2023a</strain>
    </source>
</reference>
<keyword evidence="2" id="KW-1185">Reference proteome</keyword>
<organism evidence="1 2">
    <name type="scientific">Cherax quadricarinatus</name>
    <name type="common">Australian red claw crayfish</name>
    <dbReference type="NCBI Taxonomy" id="27406"/>
    <lineage>
        <taxon>Eukaryota</taxon>
        <taxon>Metazoa</taxon>
        <taxon>Ecdysozoa</taxon>
        <taxon>Arthropoda</taxon>
        <taxon>Crustacea</taxon>
        <taxon>Multicrustacea</taxon>
        <taxon>Malacostraca</taxon>
        <taxon>Eumalacostraca</taxon>
        <taxon>Eucarida</taxon>
        <taxon>Decapoda</taxon>
        <taxon>Pleocyemata</taxon>
        <taxon>Astacidea</taxon>
        <taxon>Parastacoidea</taxon>
        <taxon>Parastacidae</taxon>
        <taxon>Cherax</taxon>
    </lineage>
</organism>
<dbReference type="Gene3D" id="3.40.630.30">
    <property type="match status" value="1"/>
</dbReference>
<comment type="caution">
    <text evidence="1">The sequence shown here is derived from an EMBL/GenBank/DDBJ whole genome shotgun (WGS) entry which is preliminary data.</text>
</comment>
<evidence type="ECO:0000313" key="1">
    <source>
        <dbReference type="EMBL" id="KAK8729352.1"/>
    </source>
</evidence>
<feature type="non-terminal residue" evidence="1">
    <location>
        <position position="1"/>
    </location>
</feature>
<gene>
    <name evidence="1" type="ORF">OTU49_008783</name>
</gene>
<dbReference type="AlphaFoldDB" id="A0AAW0WCS2"/>
<feature type="non-terminal residue" evidence="1">
    <location>
        <position position="161"/>
    </location>
</feature>
<dbReference type="Proteomes" id="UP001445076">
    <property type="component" value="Unassembled WGS sequence"/>
</dbReference>
<protein>
    <submittedName>
        <fullName evidence="1">Uncharacterized protein</fullName>
    </submittedName>
</protein>
<accession>A0AAW0WCS2</accession>
<dbReference type="EMBL" id="JARKIK010000068">
    <property type="protein sequence ID" value="KAK8729352.1"/>
    <property type="molecule type" value="Genomic_DNA"/>
</dbReference>
<evidence type="ECO:0000313" key="2">
    <source>
        <dbReference type="Proteomes" id="UP001445076"/>
    </source>
</evidence>